<proteinExistence type="predicted"/>
<dbReference type="EMBL" id="RJSG01000002">
    <property type="protein sequence ID" value="RNL80044.1"/>
    <property type="molecule type" value="Genomic_DNA"/>
</dbReference>
<dbReference type="InterPro" id="IPR036691">
    <property type="entry name" value="Endo/exonu/phosph_ase_sf"/>
</dbReference>
<protein>
    <recommendedName>
        <fullName evidence="3">Endonuclease/exonuclease/phosphatase family protein</fullName>
    </recommendedName>
</protein>
<dbReference type="RefSeq" id="WP_123234546.1">
    <property type="nucleotide sequence ID" value="NZ_RJSG01000002.1"/>
</dbReference>
<organism evidence="1 2">
    <name type="scientific">Nocardioides marmorisolisilvae</name>
    <dbReference type="NCBI Taxonomy" id="1542737"/>
    <lineage>
        <taxon>Bacteria</taxon>
        <taxon>Bacillati</taxon>
        <taxon>Actinomycetota</taxon>
        <taxon>Actinomycetes</taxon>
        <taxon>Propionibacteriales</taxon>
        <taxon>Nocardioidaceae</taxon>
        <taxon>Nocardioides</taxon>
    </lineage>
</organism>
<keyword evidence="2" id="KW-1185">Reference proteome</keyword>
<reference evidence="1 2" key="1">
    <citation type="submission" date="2018-11" db="EMBL/GenBank/DDBJ databases">
        <authorList>
            <person name="Li F."/>
        </authorList>
    </citation>
    <scope>NUCLEOTIDE SEQUENCE [LARGE SCALE GENOMIC DNA]</scope>
    <source>
        <strain evidence="1 2">KIS18-7</strain>
    </source>
</reference>
<evidence type="ECO:0000313" key="1">
    <source>
        <dbReference type="EMBL" id="RNL80044.1"/>
    </source>
</evidence>
<evidence type="ECO:0000313" key="2">
    <source>
        <dbReference type="Proteomes" id="UP000277094"/>
    </source>
</evidence>
<dbReference type="AlphaFoldDB" id="A0A3N0DWQ2"/>
<comment type="caution">
    <text evidence="1">The sequence shown here is derived from an EMBL/GenBank/DDBJ whole genome shotgun (WGS) entry which is preliminary data.</text>
</comment>
<name>A0A3N0DWQ2_9ACTN</name>
<gene>
    <name evidence="1" type="ORF">EFL95_14090</name>
</gene>
<dbReference type="Proteomes" id="UP000277094">
    <property type="component" value="Unassembled WGS sequence"/>
</dbReference>
<evidence type="ECO:0008006" key="3">
    <source>
        <dbReference type="Google" id="ProtNLM"/>
    </source>
</evidence>
<dbReference type="SUPFAM" id="SSF56219">
    <property type="entry name" value="DNase I-like"/>
    <property type="match status" value="1"/>
</dbReference>
<dbReference type="Gene3D" id="3.60.10.10">
    <property type="entry name" value="Endonuclease/exonuclease/phosphatase"/>
    <property type="match status" value="1"/>
</dbReference>
<accession>A0A3N0DWQ2</accession>
<dbReference type="OrthoDB" id="3784743at2"/>
<sequence>MQTKVASANILYKLGNRDAVVALEQVLAEEPDLVGLQEWYISRLPLLRRTGDVRTVPALLGLSVPGPDRYHWVSSVSCGNVVGARADRFDLIRADDVLLSGIGRSDRPDRFLSTEPPRLVTIGLYADRAVDRTVAIMSYHLCPGVEEHGRYIADRPLLIARHRQEVKRLEQLIARYQRDGHVVYAVGDSNFDSQRLAGLTSSWVGREDAPGTIGSRTRKLDDVHGPGPATEVKLLSTPSDHRALISVRGD</sequence>